<organism evidence="9 10">
    <name type="scientific">Candidatus Ruthenibacterium merdavium</name>
    <dbReference type="NCBI Taxonomy" id="2838752"/>
    <lineage>
        <taxon>Bacteria</taxon>
        <taxon>Bacillati</taxon>
        <taxon>Bacillota</taxon>
        <taxon>Clostridia</taxon>
        <taxon>Eubacteriales</taxon>
        <taxon>Oscillospiraceae</taxon>
        <taxon>Ruthenibacterium</taxon>
    </lineage>
</organism>
<dbReference type="InterPro" id="IPR050448">
    <property type="entry name" value="OpgB/LTA_synthase_biosynth"/>
</dbReference>
<dbReference type="Pfam" id="PF00884">
    <property type="entry name" value="Sulfatase"/>
    <property type="match status" value="1"/>
</dbReference>
<feature type="transmembrane region" description="Helical" evidence="7">
    <location>
        <begin position="62"/>
        <end position="81"/>
    </location>
</feature>
<name>A0A9D2Q2L8_9FIRM</name>
<dbReference type="SUPFAM" id="SSF53649">
    <property type="entry name" value="Alkaline phosphatase-like"/>
    <property type="match status" value="1"/>
</dbReference>
<keyword evidence="5 7" id="KW-1133">Transmembrane helix</keyword>
<evidence type="ECO:0000256" key="3">
    <source>
        <dbReference type="ARBA" id="ARBA00022475"/>
    </source>
</evidence>
<gene>
    <name evidence="9" type="ORF">H9698_02795</name>
</gene>
<evidence type="ECO:0000256" key="5">
    <source>
        <dbReference type="ARBA" id="ARBA00022989"/>
    </source>
</evidence>
<reference evidence="9" key="1">
    <citation type="journal article" date="2021" name="PeerJ">
        <title>Extensive microbial diversity within the chicken gut microbiome revealed by metagenomics and culture.</title>
        <authorList>
            <person name="Gilroy R."/>
            <person name="Ravi A."/>
            <person name="Getino M."/>
            <person name="Pursley I."/>
            <person name="Horton D.L."/>
            <person name="Alikhan N.F."/>
            <person name="Baker D."/>
            <person name="Gharbi K."/>
            <person name="Hall N."/>
            <person name="Watson M."/>
            <person name="Adriaenssens E.M."/>
            <person name="Foster-Nyarko E."/>
            <person name="Jarju S."/>
            <person name="Secka A."/>
            <person name="Antonio M."/>
            <person name="Oren A."/>
            <person name="Chaudhuri R.R."/>
            <person name="La Ragione R."/>
            <person name="Hildebrand F."/>
            <person name="Pallen M.J."/>
        </authorList>
    </citation>
    <scope>NUCLEOTIDE SEQUENCE</scope>
    <source>
        <strain evidence="9">5933</strain>
    </source>
</reference>
<sequence>MKGLAAVQERITQKASRYAWVLQAAAGLLFPSVIFWGMEWLHRGTLFNDEFWNERLLPHPEAFILAWLFVLGVYTVLSQLFGRHWPAVLLMEIVAYGTGVVTYFKLEMRGEPLLPWDFQQLGDFMGVAGNVKLSVQPHMIVVAIIFIVCLAASCFLPVPHRARKRRGLFIRAGLTAAGAALSLGIFFGIYMSKEVCASFHIYEDMWMQDRYYRNYSIVTGFLTNLRVMQVEAPEGYSKEKVEERLDQVKKDDSGEPMYEQSYAAEAGKDAEQTPNIIYVMNESFWDVSRLEGIQFDRDLTPNLKRLGEEGASGYVYSPSFGGGTCDVEFEVLTGFSLEHLPAGSKPYQQYVTGQMPSFAQYLKEEGYSTVAIHGYYERMWSRNTAYPRLGLDDFISIEDMQDPDKRRGFVSDMEMTEQIIEQYESRKDDGPVFVHAVTMQNHTTYDEGKYPAEELVNIVEHPGLTDKTLVQLQDFATGIYEADAALGALTDYFSQVEEPTIIVFWGDHFNPFGEGYEIYEKTGYIEKGDTASPALRQTDLLIWSNYSDAATDLGTVASYEVSPIVTELYGLKQPVYFEYLLQQMDIYRARTRGVTVEPDGTFSQEMSQEQTKWYEDHWLLQYDQMFGDNFTQE</sequence>
<accession>A0A9D2Q2L8</accession>
<evidence type="ECO:0000313" key="10">
    <source>
        <dbReference type="Proteomes" id="UP000823918"/>
    </source>
</evidence>
<feature type="transmembrane region" description="Helical" evidence="7">
    <location>
        <begin position="168"/>
        <end position="191"/>
    </location>
</feature>
<dbReference type="InterPro" id="IPR017850">
    <property type="entry name" value="Alkaline_phosphatase_core_sf"/>
</dbReference>
<feature type="transmembrane region" description="Helical" evidence="7">
    <location>
        <begin position="20"/>
        <end position="42"/>
    </location>
</feature>
<evidence type="ECO:0000256" key="2">
    <source>
        <dbReference type="ARBA" id="ARBA00004936"/>
    </source>
</evidence>
<protein>
    <submittedName>
        <fullName evidence="9">LTA synthase family protein</fullName>
    </submittedName>
</protein>
<comment type="subcellular location">
    <subcellularLocation>
        <location evidence="1">Cell membrane</location>
        <topology evidence="1">Multi-pass membrane protein</topology>
    </subcellularLocation>
</comment>
<feature type="domain" description="Sulfatase N-terminal" evidence="8">
    <location>
        <begin position="274"/>
        <end position="558"/>
    </location>
</feature>
<dbReference type="Gene3D" id="3.40.720.10">
    <property type="entry name" value="Alkaline Phosphatase, subunit A"/>
    <property type="match status" value="1"/>
</dbReference>
<keyword evidence="4 7" id="KW-0812">Transmembrane</keyword>
<keyword evidence="6 7" id="KW-0472">Membrane</keyword>
<dbReference type="PANTHER" id="PTHR47371:SF3">
    <property type="entry name" value="PHOSPHOGLYCEROL TRANSFERASE I"/>
    <property type="match status" value="1"/>
</dbReference>
<feature type="transmembrane region" description="Helical" evidence="7">
    <location>
        <begin position="88"/>
        <end position="106"/>
    </location>
</feature>
<evidence type="ECO:0000256" key="1">
    <source>
        <dbReference type="ARBA" id="ARBA00004651"/>
    </source>
</evidence>
<dbReference type="Proteomes" id="UP000823918">
    <property type="component" value="Unassembled WGS sequence"/>
</dbReference>
<comment type="pathway">
    <text evidence="2">Cell wall biogenesis; lipoteichoic acid biosynthesis.</text>
</comment>
<dbReference type="CDD" id="cd16015">
    <property type="entry name" value="LTA_synthase"/>
    <property type="match status" value="1"/>
</dbReference>
<dbReference type="PANTHER" id="PTHR47371">
    <property type="entry name" value="LIPOTEICHOIC ACID SYNTHASE"/>
    <property type="match status" value="1"/>
</dbReference>
<dbReference type="GO" id="GO:0005886">
    <property type="term" value="C:plasma membrane"/>
    <property type="evidence" value="ECO:0007669"/>
    <property type="project" value="UniProtKB-SubCell"/>
</dbReference>
<evidence type="ECO:0000256" key="6">
    <source>
        <dbReference type="ARBA" id="ARBA00023136"/>
    </source>
</evidence>
<proteinExistence type="predicted"/>
<dbReference type="AlphaFoldDB" id="A0A9D2Q2L8"/>
<evidence type="ECO:0000259" key="8">
    <source>
        <dbReference type="Pfam" id="PF00884"/>
    </source>
</evidence>
<reference evidence="9" key="2">
    <citation type="submission" date="2021-04" db="EMBL/GenBank/DDBJ databases">
        <authorList>
            <person name="Gilroy R."/>
        </authorList>
    </citation>
    <scope>NUCLEOTIDE SEQUENCE</scope>
    <source>
        <strain evidence="9">5933</strain>
    </source>
</reference>
<dbReference type="EMBL" id="DWWA01000016">
    <property type="protein sequence ID" value="HJC71707.1"/>
    <property type="molecule type" value="Genomic_DNA"/>
</dbReference>
<evidence type="ECO:0000313" key="9">
    <source>
        <dbReference type="EMBL" id="HJC71707.1"/>
    </source>
</evidence>
<evidence type="ECO:0000256" key="7">
    <source>
        <dbReference type="SAM" id="Phobius"/>
    </source>
</evidence>
<comment type="caution">
    <text evidence="9">The sequence shown here is derived from an EMBL/GenBank/DDBJ whole genome shotgun (WGS) entry which is preliminary data.</text>
</comment>
<dbReference type="InterPro" id="IPR000917">
    <property type="entry name" value="Sulfatase_N"/>
</dbReference>
<feature type="transmembrane region" description="Helical" evidence="7">
    <location>
        <begin position="135"/>
        <end position="156"/>
    </location>
</feature>
<evidence type="ECO:0000256" key="4">
    <source>
        <dbReference type="ARBA" id="ARBA00022692"/>
    </source>
</evidence>
<keyword evidence="3" id="KW-1003">Cell membrane</keyword>